<evidence type="ECO:0000259" key="1">
    <source>
        <dbReference type="Pfam" id="PF03417"/>
    </source>
</evidence>
<dbReference type="NCBIfam" id="NF040521">
    <property type="entry name" value="C45_proenzyme"/>
    <property type="match status" value="1"/>
</dbReference>
<dbReference type="InterPro" id="IPR047794">
    <property type="entry name" value="C45_proenzyme-like"/>
</dbReference>
<dbReference type="AlphaFoldDB" id="A0A3E2H7E3"/>
<dbReference type="Proteomes" id="UP000258309">
    <property type="component" value="Unassembled WGS sequence"/>
</dbReference>
<keyword evidence="3" id="KW-1185">Reference proteome</keyword>
<dbReference type="InterPro" id="IPR005079">
    <property type="entry name" value="Peptidase_C45_hydrolase"/>
</dbReference>
<feature type="domain" description="Peptidase C45 hydrolase" evidence="1">
    <location>
        <begin position="128"/>
        <end position="364"/>
    </location>
</feature>
<dbReference type="Pfam" id="PF03417">
    <property type="entry name" value="AAT"/>
    <property type="match status" value="1"/>
</dbReference>
<dbReference type="OMA" id="AQNWDWT"/>
<dbReference type="Gene3D" id="3.60.60.10">
    <property type="entry name" value="Penicillin V Acylase, Chain A"/>
    <property type="match status" value="1"/>
</dbReference>
<accession>A0A3E2H7E3</accession>
<dbReference type="PANTHER" id="PTHR34180">
    <property type="entry name" value="PEPTIDASE C45"/>
    <property type="match status" value="1"/>
</dbReference>
<sequence length="374" mass="41353">MTVNGISTQKKSSGNGAKTIHCSGMPYEIGLAHGREAIPEIRANIAIYTSYFHERAGITWADARKTATERYIPNLQKLYPEILEEMKGIADGVGEGVSMEDILTLNLRSEILLTTYSDGCTCISQRTSSGKMFLAQNWDWIEELRDSIVFLRISPAGSDITMHFMTEAGLVGKIGMNNAGVGICMNAIRSAAKNPANLPVHIMMRRVLQFAHSFEEAVEILKQPGLSSTVNFMIADKNGRFGDVECTPEGNVLIDPVESPQGPFVTHTNHLYSSITKKIKDTPVKHSFARLQRIVELTQADNKNNVEASFDSLRARFSDEQGWPFSICRGRPEGDKSMESHPTVCCSMMELTSGNAKFLIGRPSEDVPIIEYQV</sequence>
<dbReference type="InterPro" id="IPR047801">
    <property type="entry name" value="Peptidase_C45"/>
</dbReference>
<comment type="caution">
    <text evidence="2">The sequence shown here is derived from an EMBL/GenBank/DDBJ whole genome shotgun (WGS) entry which is preliminary data.</text>
</comment>
<proteinExistence type="predicted"/>
<gene>
    <name evidence="2" type="ORF">B7463_g7337</name>
</gene>
<dbReference type="STRING" id="5539.A0A3E2H7E3"/>
<dbReference type="InterPro" id="IPR029055">
    <property type="entry name" value="Ntn_hydrolases_N"/>
</dbReference>
<dbReference type="Gene3D" id="1.10.10.2120">
    <property type="match status" value="1"/>
</dbReference>
<protein>
    <recommendedName>
        <fullName evidence="1">Peptidase C45 hydrolase domain-containing protein</fullName>
    </recommendedName>
</protein>
<dbReference type="EMBL" id="NCSJ02000143">
    <property type="protein sequence ID" value="RFU28993.1"/>
    <property type="molecule type" value="Genomic_DNA"/>
</dbReference>
<dbReference type="OrthoDB" id="189997at2759"/>
<feature type="non-terminal residue" evidence="2">
    <location>
        <position position="374"/>
    </location>
</feature>
<evidence type="ECO:0000313" key="3">
    <source>
        <dbReference type="Proteomes" id="UP000258309"/>
    </source>
</evidence>
<organism evidence="2 3">
    <name type="scientific">Scytalidium lignicola</name>
    <name type="common">Hyphomycete</name>
    <dbReference type="NCBI Taxonomy" id="5539"/>
    <lineage>
        <taxon>Eukaryota</taxon>
        <taxon>Fungi</taxon>
        <taxon>Dikarya</taxon>
        <taxon>Ascomycota</taxon>
        <taxon>Pezizomycotina</taxon>
        <taxon>Leotiomycetes</taxon>
        <taxon>Leotiomycetes incertae sedis</taxon>
        <taxon>Scytalidium</taxon>
    </lineage>
</organism>
<dbReference type="PANTHER" id="PTHR34180:SF1">
    <property type="entry name" value="BETA-ALANYL-DOPAMINE_CARCININE HYDROLASE"/>
    <property type="match status" value="1"/>
</dbReference>
<dbReference type="SUPFAM" id="SSF56235">
    <property type="entry name" value="N-terminal nucleophile aminohydrolases (Ntn hydrolases)"/>
    <property type="match status" value="1"/>
</dbReference>
<reference evidence="2 3" key="1">
    <citation type="submission" date="2018-05" db="EMBL/GenBank/DDBJ databases">
        <title>Draft genome sequence of Scytalidium lignicola DSM 105466, a ubiquitous saprotrophic fungus.</title>
        <authorList>
            <person name="Buettner E."/>
            <person name="Gebauer A.M."/>
            <person name="Hofrichter M."/>
            <person name="Liers C."/>
            <person name="Kellner H."/>
        </authorList>
    </citation>
    <scope>NUCLEOTIDE SEQUENCE [LARGE SCALE GENOMIC DNA]</scope>
    <source>
        <strain evidence="2 3">DSM 105466</strain>
    </source>
</reference>
<feature type="non-terminal residue" evidence="2">
    <location>
        <position position="1"/>
    </location>
</feature>
<evidence type="ECO:0000313" key="2">
    <source>
        <dbReference type="EMBL" id="RFU28993.1"/>
    </source>
</evidence>
<name>A0A3E2H7E3_SCYLI</name>